<evidence type="ECO:0000256" key="6">
    <source>
        <dbReference type="ARBA" id="ARBA00022840"/>
    </source>
</evidence>
<dbReference type="EMBL" id="CP102453">
    <property type="protein sequence ID" value="UUX33543.1"/>
    <property type="molecule type" value="Genomic_DNA"/>
</dbReference>
<comment type="catalytic activity">
    <reaction evidence="9">
        <text>ATP + H2O + (2R,4S)-2-methyl-2,3,3,4-tetrahydroxytetrahydrofuran-[AI-2-binding protein]Side 1 = ADP + phosphate + (2R,4S)-2-methyl-2,3,3,4-tetrahydroxytetrahydrofuranSide 2 + [AI-2-binding protein]Side 1.</text>
        <dbReference type="EC" id="7.6.2.13"/>
    </reaction>
</comment>
<name>A0ABY5P538_9LACT</name>
<keyword evidence="6 11" id="KW-0067">ATP-binding</keyword>
<evidence type="ECO:0000256" key="1">
    <source>
        <dbReference type="ARBA" id="ARBA00004417"/>
    </source>
</evidence>
<evidence type="ECO:0000256" key="8">
    <source>
        <dbReference type="ARBA" id="ARBA00023798"/>
    </source>
</evidence>
<organism evidence="11 12">
    <name type="scientific">Fundicoccus culcitae</name>
    <dbReference type="NCBI Taxonomy" id="2969821"/>
    <lineage>
        <taxon>Bacteria</taxon>
        <taxon>Bacillati</taxon>
        <taxon>Bacillota</taxon>
        <taxon>Bacilli</taxon>
        <taxon>Lactobacillales</taxon>
        <taxon>Aerococcaceae</taxon>
        <taxon>Fundicoccus</taxon>
    </lineage>
</organism>
<comment type="subunit">
    <text evidence="3">The complex is composed of two ATP-binding proteins (LsrA), two transmembrane proteins (LsrC and LsrD) and a solute-binding protein (LsrB).</text>
</comment>
<dbReference type="Gene3D" id="3.40.50.300">
    <property type="entry name" value="P-loop containing nucleotide triphosphate hydrolases"/>
    <property type="match status" value="2"/>
</dbReference>
<evidence type="ECO:0000313" key="11">
    <source>
        <dbReference type="EMBL" id="UUX33543.1"/>
    </source>
</evidence>
<dbReference type="PROSITE" id="PS50893">
    <property type="entry name" value="ABC_TRANSPORTER_2"/>
    <property type="match status" value="2"/>
</dbReference>
<accession>A0ABY5P538</accession>
<feature type="domain" description="ABC transporter" evidence="10">
    <location>
        <begin position="250"/>
        <end position="492"/>
    </location>
</feature>
<keyword evidence="5" id="KW-0547">Nucleotide-binding</keyword>
<dbReference type="Pfam" id="PF00005">
    <property type="entry name" value="ABC_tran"/>
    <property type="match status" value="2"/>
</dbReference>
<evidence type="ECO:0000256" key="7">
    <source>
        <dbReference type="ARBA" id="ARBA00023747"/>
    </source>
</evidence>
<dbReference type="PANTHER" id="PTHR43790">
    <property type="entry name" value="CARBOHYDRATE TRANSPORT ATP-BINDING PROTEIN MG119-RELATED"/>
    <property type="match status" value="1"/>
</dbReference>
<dbReference type="CDD" id="cd03216">
    <property type="entry name" value="ABC_Carb_Monos_I"/>
    <property type="match status" value="1"/>
</dbReference>
<comment type="subcellular location">
    <subcellularLocation>
        <location evidence="1">Cell inner membrane</location>
        <topology evidence="1">Peripheral membrane protein</topology>
    </subcellularLocation>
</comment>
<dbReference type="SMART" id="SM00382">
    <property type="entry name" value="AAA"/>
    <property type="match status" value="2"/>
</dbReference>
<evidence type="ECO:0000256" key="5">
    <source>
        <dbReference type="ARBA" id="ARBA00022741"/>
    </source>
</evidence>
<dbReference type="InterPro" id="IPR050107">
    <property type="entry name" value="ABC_carbohydrate_import_ATPase"/>
</dbReference>
<dbReference type="CDD" id="cd03215">
    <property type="entry name" value="ABC_Carb_Monos_II"/>
    <property type="match status" value="1"/>
</dbReference>
<comment type="similarity">
    <text evidence="2">Belongs to the ABC transporter superfamily. AI-2 autoinducer porter (TC 3.A.1.2.8) family.</text>
</comment>
<sequence>MSTTSLVECREICKSFSGVEVLKGVNLSLDKGDVLAIIGGNGAGKSTLMKIIMGMYSKDKGELIIEGNTVDVMNPSKALKNGIYLVPQEPLLFPNMTVEENIFIGLPGNKGENLQFLKNTLDFLDWDIDLDRQAMTLSIAEQQLVEILKGLVRKSKVLILDEPTSSLTYNEVSSLFKLINKLREDGIGIVYITHRLTEVFEIANKIVILRDGRVTLEGSVSEFTEADLIKGLLPENVEISKYSASYDQNFEDSEVVFEVKNISGNGFKDISFNIRSGEILGLAGVVGAGRTEVAESIFGRDKIKEGNVLLQNIDITGKSTSEVIDLGLNYVPEDRFRNGIFKIRSIGENITASSLEAMKGIFVDRDVENNNYKYFKEKFNIVSRDIDQEIGNLSGGNQQKIVISKTVASMPRVLILDEPTRGVDAGAREDVYKIITQLKDTGVGILVISSDMEEIVQLSDRVITMYRGRINSEFVGRNVTIDNLTPAIFGIPKIEVSNEKNN</sequence>
<dbReference type="Proteomes" id="UP001315967">
    <property type="component" value="Chromosome"/>
</dbReference>
<dbReference type="PANTHER" id="PTHR43790:SF2">
    <property type="entry name" value="AUTOINDUCER 2 IMPORT ATP-BINDING PROTEIN LSRA"/>
    <property type="match status" value="1"/>
</dbReference>
<dbReference type="InterPro" id="IPR017871">
    <property type="entry name" value="ABC_transporter-like_CS"/>
</dbReference>
<proteinExistence type="inferred from homology"/>
<comment type="function">
    <text evidence="7">Part of the ABC transporter complex LsrABCD involved in autoinducer 2 (AI-2) import. Responsible for energy coupling to the transport system.</text>
</comment>
<evidence type="ECO:0000259" key="10">
    <source>
        <dbReference type="PROSITE" id="PS50893"/>
    </source>
</evidence>
<keyword evidence="12" id="KW-1185">Reference proteome</keyword>
<dbReference type="SUPFAM" id="SSF52540">
    <property type="entry name" value="P-loop containing nucleoside triphosphate hydrolases"/>
    <property type="match status" value="2"/>
</dbReference>
<dbReference type="GO" id="GO:0005524">
    <property type="term" value="F:ATP binding"/>
    <property type="evidence" value="ECO:0007669"/>
    <property type="project" value="UniProtKB-KW"/>
</dbReference>
<feature type="domain" description="ABC transporter" evidence="10">
    <location>
        <begin position="7"/>
        <end position="236"/>
    </location>
</feature>
<dbReference type="InterPro" id="IPR003593">
    <property type="entry name" value="AAA+_ATPase"/>
</dbReference>
<evidence type="ECO:0000256" key="9">
    <source>
        <dbReference type="ARBA" id="ARBA00034076"/>
    </source>
</evidence>
<dbReference type="PROSITE" id="PS00211">
    <property type="entry name" value="ABC_TRANSPORTER_1"/>
    <property type="match status" value="1"/>
</dbReference>
<evidence type="ECO:0000313" key="12">
    <source>
        <dbReference type="Proteomes" id="UP001315967"/>
    </source>
</evidence>
<dbReference type="RefSeq" id="WP_313793045.1">
    <property type="nucleotide sequence ID" value="NZ_CP102453.1"/>
</dbReference>
<reference evidence="11 12" key="1">
    <citation type="submission" date="2022-08" db="EMBL/GenBank/DDBJ databases">
        <title>Aerococcaceae sp. nov isolated from spoiled eye mask.</title>
        <authorList>
            <person name="Zhou G."/>
            <person name="Xie X.-B."/>
            <person name="Shi Q.-S."/>
            <person name="Wang Y.-S."/>
            <person name="Wen X."/>
            <person name="Peng H."/>
            <person name="Yang X.-J."/>
            <person name="Tao H.-B."/>
            <person name="Huang X.-M."/>
        </authorList>
    </citation>
    <scope>NUCLEOTIDE SEQUENCE [LARGE SCALE GENOMIC DNA]</scope>
    <source>
        <strain evidence="12">DM20194951</strain>
    </source>
</reference>
<dbReference type="EC" id="7.6.2.13" evidence="8"/>
<evidence type="ECO:0000256" key="2">
    <source>
        <dbReference type="ARBA" id="ARBA00009404"/>
    </source>
</evidence>
<evidence type="ECO:0000256" key="4">
    <source>
        <dbReference type="ARBA" id="ARBA00019459"/>
    </source>
</evidence>
<evidence type="ECO:0000256" key="3">
    <source>
        <dbReference type="ARBA" id="ARBA00011262"/>
    </source>
</evidence>
<gene>
    <name evidence="11" type="ORF">NRE15_11640</name>
</gene>
<protein>
    <recommendedName>
        <fullName evidence="4">Autoinducer 2 import ATP-binding protein LsrA</fullName>
        <ecNumber evidence="8">7.6.2.13</ecNumber>
    </recommendedName>
</protein>
<dbReference type="InterPro" id="IPR027417">
    <property type="entry name" value="P-loop_NTPase"/>
</dbReference>
<dbReference type="InterPro" id="IPR003439">
    <property type="entry name" value="ABC_transporter-like_ATP-bd"/>
</dbReference>